<name>A0AAV3T845_9EURY</name>
<evidence type="ECO:0000313" key="5">
    <source>
        <dbReference type="Proteomes" id="UP001500420"/>
    </source>
</evidence>
<dbReference type="EMBL" id="BAAADV010000001">
    <property type="protein sequence ID" value="GAA0663768.1"/>
    <property type="molecule type" value="Genomic_DNA"/>
</dbReference>
<dbReference type="GO" id="GO:0005886">
    <property type="term" value="C:plasma membrane"/>
    <property type="evidence" value="ECO:0007669"/>
    <property type="project" value="UniProtKB-SubCell"/>
</dbReference>
<dbReference type="Pfam" id="PF18204">
    <property type="entry name" value="PGF-CTERM"/>
    <property type="match status" value="1"/>
</dbReference>
<accession>A0AAV3T845</accession>
<dbReference type="AlphaFoldDB" id="A0AAV3T845"/>
<dbReference type="GO" id="GO:0030115">
    <property type="term" value="C:S-layer"/>
    <property type="evidence" value="ECO:0007669"/>
    <property type="project" value="UniProtKB-SubCell"/>
</dbReference>
<evidence type="ECO:0000313" key="4">
    <source>
        <dbReference type="EMBL" id="GAA0663768.1"/>
    </source>
</evidence>
<dbReference type="InterPro" id="IPR026371">
    <property type="entry name" value="PGF_CTERM"/>
</dbReference>
<gene>
    <name evidence="4" type="ORF">GCM10009020_05650</name>
</gene>
<organism evidence="4 5">
    <name type="scientific">Natronoarchaeum mannanilyticum</name>
    <dbReference type="NCBI Taxonomy" id="926360"/>
    <lineage>
        <taxon>Archaea</taxon>
        <taxon>Methanobacteriati</taxon>
        <taxon>Methanobacteriota</taxon>
        <taxon>Stenosarchaea group</taxon>
        <taxon>Halobacteria</taxon>
        <taxon>Halobacteriales</taxon>
        <taxon>Natronoarchaeaceae</taxon>
    </lineage>
</organism>
<feature type="domain" description="PGF-CTERM archaeal protein-sorting signal" evidence="3">
    <location>
        <begin position="345"/>
        <end position="366"/>
    </location>
</feature>
<evidence type="ECO:0000256" key="2">
    <source>
        <dbReference type="SAM" id="MobiDB-lite"/>
    </source>
</evidence>
<keyword evidence="1" id="KW-0732">Signal</keyword>
<feature type="region of interest" description="Disordered" evidence="2">
    <location>
        <begin position="1"/>
        <end position="23"/>
    </location>
</feature>
<proteinExistence type="predicted"/>
<keyword evidence="5" id="KW-1185">Reference proteome</keyword>
<evidence type="ECO:0000256" key="1">
    <source>
        <dbReference type="ARBA" id="ARBA00022729"/>
    </source>
</evidence>
<dbReference type="Proteomes" id="UP001500420">
    <property type="component" value="Unassembled WGS sequence"/>
</dbReference>
<reference evidence="4 5" key="1">
    <citation type="journal article" date="2019" name="Int. J. Syst. Evol. Microbiol.">
        <title>The Global Catalogue of Microorganisms (GCM) 10K type strain sequencing project: providing services to taxonomists for standard genome sequencing and annotation.</title>
        <authorList>
            <consortium name="The Broad Institute Genomics Platform"/>
            <consortium name="The Broad Institute Genome Sequencing Center for Infectious Disease"/>
            <person name="Wu L."/>
            <person name="Ma J."/>
        </authorList>
    </citation>
    <scope>NUCLEOTIDE SEQUENCE [LARGE SCALE GENOMIC DNA]</scope>
    <source>
        <strain evidence="4 5">JCM 16328</strain>
    </source>
</reference>
<comment type="caution">
    <text evidence="4">The sequence shown here is derived from an EMBL/GenBank/DDBJ whole genome shotgun (WGS) entry which is preliminary data.</text>
</comment>
<evidence type="ECO:0000259" key="3">
    <source>
        <dbReference type="Pfam" id="PF18204"/>
    </source>
</evidence>
<protein>
    <recommendedName>
        <fullName evidence="3">PGF-CTERM archaeal protein-sorting signal domain-containing protein</fullName>
    </recommendedName>
</protein>
<dbReference type="NCBIfam" id="TIGR04126">
    <property type="entry name" value="PGF_CTERM"/>
    <property type="match status" value="1"/>
</dbReference>
<sequence length="366" mass="37158">MSAAVAPAATGSTGATSADASTQSAEAFAGAHVSFQTEGNGVTNYTVDGQMIAENVSVESASAYEGRLGLGADVQLSAVTNLAGASTSLAAQTKTSATVETGGSAELRAHDSDHGQLVVDAGGESQYVRANLSEDAETEQNGESRLTVETADGGEATYLVVGDGEVTTNEEGDVAASLSSDAQLVVRTYDESKSESDERIEQYVANGTATAEAYVTERSGEIVNSTVAYGQETTVEASQTAESEVTVTVDRAESEGKILVTSVSEAAVGSVDDLNVTVDGEAAAEVESYSELEGAIGNEPRYMVVSEGSADADATVLVGIDHFSERQVTMSGDESGDGSSDDGLPGFGVLAGLTALLSAAGLARRR</sequence>